<keyword evidence="21" id="KW-1185">Reference proteome</keyword>
<evidence type="ECO:0000313" key="20">
    <source>
        <dbReference type="EMBL" id="MFC7373164.1"/>
    </source>
</evidence>
<feature type="binding site" evidence="17">
    <location>
        <begin position="169"/>
        <end position="172"/>
    </location>
    <ligand>
        <name>NAD(+)</name>
        <dbReference type="ChEBI" id="CHEBI:57540"/>
    </ligand>
</feature>
<comment type="catalytic activity">
    <reaction evidence="1 17">
        <text>7-phospho-2-dehydro-3-deoxy-D-arabino-heptonate = 3-dehydroquinate + phosphate</text>
        <dbReference type="Rhea" id="RHEA:21968"/>
        <dbReference type="ChEBI" id="CHEBI:32364"/>
        <dbReference type="ChEBI" id="CHEBI:43474"/>
        <dbReference type="ChEBI" id="CHEBI:58394"/>
        <dbReference type="EC" id="4.2.3.4"/>
    </reaction>
</comment>
<dbReference type="InterPro" id="IPR056179">
    <property type="entry name" value="DHQS_C"/>
</dbReference>
<dbReference type="GO" id="GO:0003856">
    <property type="term" value="F:3-dehydroquinate synthase activity"/>
    <property type="evidence" value="ECO:0007669"/>
    <property type="project" value="UniProtKB-EC"/>
</dbReference>
<evidence type="ECO:0000256" key="4">
    <source>
        <dbReference type="ARBA" id="ARBA00004661"/>
    </source>
</evidence>
<evidence type="ECO:0000256" key="1">
    <source>
        <dbReference type="ARBA" id="ARBA00001393"/>
    </source>
</evidence>
<feature type="domain" description="3-dehydroquinate synthase N-terminal" evidence="18">
    <location>
        <begin position="69"/>
        <end position="179"/>
    </location>
</feature>
<dbReference type="InterPro" id="IPR030963">
    <property type="entry name" value="DHQ_synth_fam"/>
</dbReference>
<evidence type="ECO:0000256" key="13">
    <source>
        <dbReference type="ARBA" id="ARBA00023027"/>
    </source>
</evidence>
<keyword evidence="10 17" id="KW-0479">Metal-binding</keyword>
<evidence type="ECO:0000259" key="19">
    <source>
        <dbReference type="Pfam" id="PF24621"/>
    </source>
</evidence>
<evidence type="ECO:0000256" key="8">
    <source>
        <dbReference type="ARBA" id="ARBA00022490"/>
    </source>
</evidence>
<comment type="cofactor">
    <cofactor evidence="2 17">
        <name>NAD(+)</name>
        <dbReference type="ChEBI" id="CHEBI:57540"/>
    </cofactor>
</comment>
<dbReference type="CDD" id="cd08195">
    <property type="entry name" value="DHQS"/>
    <property type="match status" value="1"/>
</dbReference>
<protein>
    <recommendedName>
        <fullName evidence="7 17">3-dehydroquinate synthase</fullName>
        <shortName evidence="17">DHQS</shortName>
        <ecNumber evidence="6 17">4.2.3.4</ecNumber>
    </recommendedName>
</protein>
<keyword evidence="13 17" id="KW-0520">NAD</keyword>
<gene>
    <name evidence="17 20" type="primary">aroB</name>
    <name evidence="20" type="ORF">ACFQPF_16100</name>
</gene>
<keyword evidence="14 17" id="KW-0057">Aromatic amino acid biosynthesis</keyword>
<dbReference type="Gene3D" id="1.20.1090.10">
    <property type="entry name" value="Dehydroquinate synthase-like - alpha domain"/>
    <property type="match status" value="1"/>
</dbReference>
<dbReference type="Pfam" id="PF01761">
    <property type="entry name" value="DHQ_synthase"/>
    <property type="match status" value="1"/>
</dbReference>
<evidence type="ECO:0000256" key="9">
    <source>
        <dbReference type="ARBA" id="ARBA00022605"/>
    </source>
</evidence>
<accession>A0ABW2NYX6</accession>
<comment type="similarity">
    <text evidence="5 17">Belongs to the sugar phosphate cyclases superfamily. Dehydroquinate synthase family.</text>
</comment>
<dbReference type="Gene3D" id="3.40.50.1970">
    <property type="match status" value="1"/>
</dbReference>
<keyword evidence="9 17" id="KW-0028">Amino-acid biosynthesis</keyword>
<dbReference type="PIRSF" id="PIRSF001455">
    <property type="entry name" value="DHQ_synth"/>
    <property type="match status" value="1"/>
</dbReference>
<name>A0ABW2NYX6_9BACL</name>
<reference evidence="21" key="1">
    <citation type="journal article" date="2019" name="Int. J. Syst. Evol. Microbiol.">
        <title>The Global Catalogue of Microorganisms (GCM) 10K type strain sequencing project: providing services to taxonomists for standard genome sequencing and annotation.</title>
        <authorList>
            <consortium name="The Broad Institute Genomics Platform"/>
            <consortium name="The Broad Institute Genome Sequencing Center for Infectious Disease"/>
            <person name="Wu L."/>
            <person name="Ma J."/>
        </authorList>
    </citation>
    <scope>NUCLEOTIDE SEQUENCE [LARGE SCALE GENOMIC DNA]</scope>
    <source>
        <strain evidence="21">NBRC 106396</strain>
    </source>
</reference>
<evidence type="ECO:0000313" key="21">
    <source>
        <dbReference type="Proteomes" id="UP001596549"/>
    </source>
</evidence>
<dbReference type="Pfam" id="PF24621">
    <property type="entry name" value="DHQS_C"/>
    <property type="match status" value="1"/>
</dbReference>
<evidence type="ECO:0000256" key="14">
    <source>
        <dbReference type="ARBA" id="ARBA00023141"/>
    </source>
</evidence>
<comment type="caution">
    <text evidence="17">Lacks conserved residue(s) required for the propagation of feature annotation.</text>
</comment>
<dbReference type="RefSeq" id="WP_379750814.1">
    <property type="nucleotide sequence ID" value="NZ_JBHTCP010000050.1"/>
</dbReference>
<feature type="binding site" evidence="17">
    <location>
        <position position="184"/>
    </location>
    <ligand>
        <name>Zn(2+)</name>
        <dbReference type="ChEBI" id="CHEBI:29105"/>
    </ligand>
</feature>
<dbReference type="PANTHER" id="PTHR43622">
    <property type="entry name" value="3-DEHYDROQUINATE SYNTHASE"/>
    <property type="match status" value="1"/>
</dbReference>
<dbReference type="InterPro" id="IPR030960">
    <property type="entry name" value="DHQS/DOIS_N"/>
</dbReference>
<dbReference type="EMBL" id="JBHTCP010000050">
    <property type="protein sequence ID" value="MFC7373164.1"/>
    <property type="molecule type" value="Genomic_DNA"/>
</dbReference>
<feature type="binding site" evidence="17">
    <location>
        <position position="142"/>
    </location>
    <ligand>
        <name>NAD(+)</name>
        <dbReference type="ChEBI" id="CHEBI:57540"/>
    </ligand>
</feature>
<comment type="pathway">
    <text evidence="4 17">Metabolic intermediate biosynthesis; chorismate biosynthesis; chorismate from D-erythrose 4-phosphate and phosphoenolpyruvate: step 2/7.</text>
</comment>
<evidence type="ECO:0000259" key="18">
    <source>
        <dbReference type="Pfam" id="PF01761"/>
    </source>
</evidence>
<evidence type="ECO:0000256" key="3">
    <source>
        <dbReference type="ARBA" id="ARBA00004496"/>
    </source>
</evidence>
<keyword evidence="11 17" id="KW-0547">Nucleotide-binding</keyword>
<feature type="binding site" evidence="17">
    <location>
        <begin position="130"/>
        <end position="131"/>
    </location>
    <ligand>
        <name>NAD(+)</name>
        <dbReference type="ChEBI" id="CHEBI:57540"/>
    </ligand>
</feature>
<keyword evidence="12 17" id="KW-0862">Zinc</keyword>
<feature type="binding site" evidence="17">
    <location>
        <position position="264"/>
    </location>
    <ligand>
        <name>Zn(2+)</name>
        <dbReference type="ChEBI" id="CHEBI:29105"/>
    </ligand>
</feature>
<organism evidence="20 21">
    <name type="scientific">Fictibacillus iocasae</name>
    <dbReference type="NCBI Taxonomy" id="2715437"/>
    <lineage>
        <taxon>Bacteria</taxon>
        <taxon>Bacillati</taxon>
        <taxon>Bacillota</taxon>
        <taxon>Bacilli</taxon>
        <taxon>Bacillales</taxon>
        <taxon>Fictibacillaceae</taxon>
        <taxon>Fictibacillus</taxon>
    </lineage>
</organism>
<dbReference type="SUPFAM" id="SSF56796">
    <property type="entry name" value="Dehydroquinate synthase-like"/>
    <property type="match status" value="1"/>
</dbReference>
<keyword evidence="16 17" id="KW-0170">Cobalt</keyword>
<dbReference type="HAMAP" id="MF_00110">
    <property type="entry name" value="DHQ_synthase"/>
    <property type="match status" value="1"/>
</dbReference>
<comment type="cofactor">
    <cofactor evidence="17">
        <name>Co(2+)</name>
        <dbReference type="ChEBI" id="CHEBI:48828"/>
    </cofactor>
    <cofactor evidence="17">
        <name>Zn(2+)</name>
        <dbReference type="ChEBI" id="CHEBI:29105"/>
    </cofactor>
    <text evidence="17">Binds 1 divalent metal cation per subunit. Can use either Co(2+) or Zn(2+).</text>
</comment>
<evidence type="ECO:0000256" key="11">
    <source>
        <dbReference type="ARBA" id="ARBA00022741"/>
    </source>
</evidence>
<evidence type="ECO:0000256" key="17">
    <source>
        <dbReference type="HAMAP-Rule" id="MF_00110"/>
    </source>
</evidence>
<dbReference type="InterPro" id="IPR016037">
    <property type="entry name" value="DHQ_synth_AroB"/>
</dbReference>
<evidence type="ECO:0000256" key="10">
    <source>
        <dbReference type="ARBA" id="ARBA00022723"/>
    </source>
</evidence>
<dbReference type="InterPro" id="IPR050071">
    <property type="entry name" value="Dehydroquinate_synthase"/>
</dbReference>
<feature type="binding site" evidence="17">
    <location>
        <position position="247"/>
    </location>
    <ligand>
        <name>Zn(2+)</name>
        <dbReference type="ChEBI" id="CHEBI:29105"/>
    </ligand>
</feature>
<comment type="subcellular location">
    <subcellularLocation>
        <location evidence="3 17">Cytoplasm</location>
    </subcellularLocation>
</comment>
<dbReference type="NCBIfam" id="TIGR01357">
    <property type="entry name" value="aroB"/>
    <property type="match status" value="1"/>
</dbReference>
<evidence type="ECO:0000256" key="2">
    <source>
        <dbReference type="ARBA" id="ARBA00001911"/>
    </source>
</evidence>
<evidence type="ECO:0000256" key="16">
    <source>
        <dbReference type="ARBA" id="ARBA00023285"/>
    </source>
</evidence>
<proteinExistence type="inferred from homology"/>
<dbReference type="Proteomes" id="UP001596549">
    <property type="component" value="Unassembled WGS sequence"/>
</dbReference>
<evidence type="ECO:0000256" key="15">
    <source>
        <dbReference type="ARBA" id="ARBA00023239"/>
    </source>
</evidence>
<keyword evidence="15 17" id="KW-0456">Lyase</keyword>
<evidence type="ECO:0000256" key="6">
    <source>
        <dbReference type="ARBA" id="ARBA00013031"/>
    </source>
</evidence>
<comment type="function">
    <text evidence="17">Catalyzes the conversion of 3-deoxy-D-arabino-heptulosonate 7-phosphate (DAHP) to dehydroquinate (DHQ).</text>
</comment>
<sequence length="363" mass="39766">MEQLTVAAPSKHYPVFVGENALQQLPLLIQELTPAVTRILIITDDNVAPLYLGKVAALLSSETTVHEHILPHGDQEKSFANYIACQTKALESGLDRRSLIIALGGGMIGDLAGFVASTYMRGIRFIQVPTTLLAHDSAVGGKTGINHELGKNMIGAFHHPEAVIYPIECLRTLPVNEIRSGFAEVIKHALIKDEVFYRALHEEVRSLTEVGSGTLQKAIVTGIQIKADIVRQDERENGVRALLNFGHTLGHAIEAELGYGKWTHGDAVAAGMRFALRVGAAVYGIPLIEEKEMNAWLIELGYPPLPAGLEAERLLARMKKDKKSHRGTVQMVLLPRIGRAELLEVPDPLLKRELQSFLAAERL</sequence>
<dbReference type="PANTHER" id="PTHR43622:SF7">
    <property type="entry name" value="3-DEHYDROQUINATE SYNTHASE, CHLOROPLASTIC"/>
    <property type="match status" value="1"/>
</dbReference>
<evidence type="ECO:0000256" key="7">
    <source>
        <dbReference type="ARBA" id="ARBA00017684"/>
    </source>
</evidence>
<dbReference type="EC" id="4.2.3.4" evidence="6 17"/>
<feature type="domain" description="3-dehydroquinate synthase C-terminal" evidence="19">
    <location>
        <begin position="181"/>
        <end position="324"/>
    </location>
</feature>
<comment type="caution">
    <text evidence="20">The sequence shown here is derived from an EMBL/GenBank/DDBJ whole genome shotgun (WGS) entry which is preliminary data.</text>
</comment>
<keyword evidence="8 17" id="KW-0963">Cytoplasm</keyword>
<evidence type="ECO:0000256" key="12">
    <source>
        <dbReference type="ARBA" id="ARBA00022833"/>
    </source>
</evidence>
<evidence type="ECO:0000256" key="5">
    <source>
        <dbReference type="ARBA" id="ARBA00005412"/>
    </source>
</evidence>
<feature type="binding site" evidence="17">
    <location>
        <position position="151"/>
    </location>
    <ligand>
        <name>NAD(+)</name>
        <dbReference type="ChEBI" id="CHEBI:57540"/>
    </ligand>
</feature>